<name>A0ABD1XT74_9MARC</name>
<dbReference type="Proteomes" id="UP001605036">
    <property type="component" value="Unassembled WGS sequence"/>
</dbReference>
<accession>A0ABD1XT74</accession>
<evidence type="ECO:0000313" key="2">
    <source>
        <dbReference type="Proteomes" id="UP001605036"/>
    </source>
</evidence>
<dbReference type="AlphaFoldDB" id="A0ABD1XT74"/>
<keyword evidence="2" id="KW-1185">Reference proteome</keyword>
<reference evidence="1 2" key="1">
    <citation type="submission" date="2024-09" db="EMBL/GenBank/DDBJ databases">
        <title>Chromosome-scale assembly of Riccia fluitans.</title>
        <authorList>
            <person name="Paukszto L."/>
            <person name="Sawicki J."/>
            <person name="Karawczyk K."/>
            <person name="Piernik-Szablinska J."/>
            <person name="Szczecinska M."/>
            <person name="Mazdziarz M."/>
        </authorList>
    </citation>
    <scope>NUCLEOTIDE SEQUENCE [LARGE SCALE GENOMIC DNA]</scope>
    <source>
        <strain evidence="1">Rf_01</strain>
        <tissue evidence="1">Aerial parts of the thallus</tissue>
    </source>
</reference>
<sequence length="109" mass="12460">MVQYIYGTNITRLTQHFTCDFSLKNRSMPELPAYKKEESNKHIRGCSFVLEKLKLQIRELDARQRGKTVLLATQEEANCASRELVDEEEAMAQAWWEGAGEPGEPIGTK</sequence>
<evidence type="ECO:0000313" key="1">
    <source>
        <dbReference type="EMBL" id="KAL2612155.1"/>
    </source>
</evidence>
<gene>
    <name evidence="1" type="ORF">R1flu_023847</name>
</gene>
<protein>
    <submittedName>
        <fullName evidence="1">Uncharacterized protein</fullName>
    </submittedName>
</protein>
<comment type="caution">
    <text evidence="1">The sequence shown here is derived from an EMBL/GenBank/DDBJ whole genome shotgun (WGS) entry which is preliminary data.</text>
</comment>
<dbReference type="EMBL" id="JBHFFA010000007">
    <property type="protein sequence ID" value="KAL2612155.1"/>
    <property type="molecule type" value="Genomic_DNA"/>
</dbReference>
<proteinExistence type="predicted"/>
<organism evidence="1 2">
    <name type="scientific">Riccia fluitans</name>
    <dbReference type="NCBI Taxonomy" id="41844"/>
    <lineage>
        <taxon>Eukaryota</taxon>
        <taxon>Viridiplantae</taxon>
        <taxon>Streptophyta</taxon>
        <taxon>Embryophyta</taxon>
        <taxon>Marchantiophyta</taxon>
        <taxon>Marchantiopsida</taxon>
        <taxon>Marchantiidae</taxon>
        <taxon>Marchantiales</taxon>
        <taxon>Ricciaceae</taxon>
        <taxon>Riccia</taxon>
    </lineage>
</organism>